<protein>
    <submittedName>
        <fullName evidence="1">Uncharacterized protein</fullName>
    </submittedName>
</protein>
<dbReference type="EMBL" id="CM046392">
    <property type="protein sequence ID" value="KAI8555389.1"/>
    <property type="molecule type" value="Genomic_DNA"/>
</dbReference>
<reference evidence="1" key="1">
    <citation type="submission" date="2022-02" db="EMBL/GenBank/DDBJ databases">
        <title>Plant Genome Project.</title>
        <authorList>
            <person name="Zhang R.-G."/>
        </authorList>
    </citation>
    <scope>NUCLEOTIDE SEQUENCE</scope>
    <source>
        <strain evidence="1">AT1</strain>
    </source>
</reference>
<accession>A0ACC0NR16</accession>
<evidence type="ECO:0000313" key="1">
    <source>
        <dbReference type="EMBL" id="KAI8555389.1"/>
    </source>
</evidence>
<comment type="caution">
    <text evidence="1">The sequence shown here is derived from an EMBL/GenBank/DDBJ whole genome shotgun (WGS) entry which is preliminary data.</text>
</comment>
<keyword evidence="2" id="KW-1185">Reference proteome</keyword>
<sequence length="77" mass="8695">MESLYRTTKTRPNTSFTTTPPLTTAAAPPRPRRNHSQPLGPTLPDSSSTSCHLLHRLWATIILGKKILIFRKKVCRQ</sequence>
<dbReference type="Proteomes" id="UP001062846">
    <property type="component" value="Chromosome 5"/>
</dbReference>
<gene>
    <name evidence="1" type="ORF">RHMOL_Rhmol05G0170800</name>
</gene>
<organism evidence="1 2">
    <name type="scientific">Rhododendron molle</name>
    <name type="common">Chinese azalea</name>
    <name type="synonym">Azalea mollis</name>
    <dbReference type="NCBI Taxonomy" id="49168"/>
    <lineage>
        <taxon>Eukaryota</taxon>
        <taxon>Viridiplantae</taxon>
        <taxon>Streptophyta</taxon>
        <taxon>Embryophyta</taxon>
        <taxon>Tracheophyta</taxon>
        <taxon>Spermatophyta</taxon>
        <taxon>Magnoliopsida</taxon>
        <taxon>eudicotyledons</taxon>
        <taxon>Gunneridae</taxon>
        <taxon>Pentapetalae</taxon>
        <taxon>asterids</taxon>
        <taxon>Ericales</taxon>
        <taxon>Ericaceae</taxon>
        <taxon>Ericoideae</taxon>
        <taxon>Rhodoreae</taxon>
        <taxon>Rhododendron</taxon>
    </lineage>
</organism>
<name>A0ACC0NR16_RHOML</name>
<proteinExistence type="predicted"/>
<evidence type="ECO:0000313" key="2">
    <source>
        <dbReference type="Proteomes" id="UP001062846"/>
    </source>
</evidence>